<gene>
    <name evidence="1" type="ORF">ACGTRS_31880</name>
</gene>
<evidence type="ECO:0000313" key="1">
    <source>
        <dbReference type="EMBL" id="MFH5255842.1"/>
    </source>
</evidence>
<protein>
    <submittedName>
        <fullName evidence="1">Uncharacterized protein</fullName>
    </submittedName>
</protein>
<name>A0ABW7LCP3_9BURK</name>
<accession>A0ABW7LCP3</accession>
<proteinExistence type="predicted"/>
<sequence length="69" mass="7434">EPYAGKLARTVLRGRRRSNASSLPDFSMTTLRASWAGGQGVQVGIDWPEIVRLQSGIEAARGFDAPPAH</sequence>
<dbReference type="Proteomes" id="UP001609186">
    <property type="component" value="Unassembled WGS sequence"/>
</dbReference>
<dbReference type="RefSeq" id="WP_395131685.1">
    <property type="nucleotide sequence ID" value="NZ_JBIMPM010000072.1"/>
</dbReference>
<feature type="non-terminal residue" evidence="1">
    <location>
        <position position="1"/>
    </location>
</feature>
<evidence type="ECO:0000313" key="2">
    <source>
        <dbReference type="Proteomes" id="UP001609186"/>
    </source>
</evidence>
<comment type="caution">
    <text evidence="1">The sequence shown here is derived from an EMBL/GenBank/DDBJ whole genome shotgun (WGS) entry which is preliminary data.</text>
</comment>
<organism evidence="1 2">
    <name type="scientific">Burkholderia semiarida</name>
    <dbReference type="NCBI Taxonomy" id="2843303"/>
    <lineage>
        <taxon>Bacteria</taxon>
        <taxon>Pseudomonadati</taxon>
        <taxon>Pseudomonadota</taxon>
        <taxon>Betaproteobacteria</taxon>
        <taxon>Burkholderiales</taxon>
        <taxon>Burkholderiaceae</taxon>
        <taxon>Burkholderia</taxon>
        <taxon>Burkholderia cepacia complex</taxon>
    </lineage>
</organism>
<keyword evidence="2" id="KW-1185">Reference proteome</keyword>
<dbReference type="EMBL" id="JBIMPM010000072">
    <property type="protein sequence ID" value="MFH5255842.1"/>
    <property type="molecule type" value="Genomic_DNA"/>
</dbReference>
<reference evidence="1 2" key="1">
    <citation type="submission" date="2024-10" db="EMBL/GenBank/DDBJ databases">
        <title>Burkholderia semiarida in Mexico.</title>
        <authorList>
            <person name="Estrada P."/>
        </authorList>
    </citation>
    <scope>NUCLEOTIDE SEQUENCE [LARGE SCALE GENOMIC DNA]</scope>
    <source>
        <strain evidence="1 2">CLM7-1</strain>
    </source>
</reference>